<reference evidence="3" key="1">
    <citation type="journal article" date="2019" name="Int. J. Syst. Evol. Microbiol.">
        <title>The Global Catalogue of Microorganisms (GCM) 10K type strain sequencing project: providing services to taxonomists for standard genome sequencing and annotation.</title>
        <authorList>
            <consortium name="The Broad Institute Genomics Platform"/>
            <consortium name="The Broad Institute Genome Sequencing Center for Infectious Disease"/>
            <person name="Wu L."/>
            <person name="Ma J."/>
        </authorList>
    </citation>
    <scope>NUCLEOTIDE SEQUENCE [LARGE SCALE GENOMIC DNA]</scope>
    <source>
        <strain evidence="3">NBRC 108728</strain>
    </source>
</reference>
<dbReference type="InterPro" id="IPR015943">
    <property type="entry name" value="WD40/YVTN_repeat-like_dom_sf"/>
</dbReference>
<gene>
    <name evidence="2" type="ORF">GCM10025867_34610</name>
</gene>
<sequence length="455" mass="47892">MLAAGTAVITGLGASLTPVYGNLSPYRESGVVDVRSAPHSTGWTTDLARSILPGVPVRCVSFTSSQSTDSLVLLTGASQPLGSSTGCSTLTSSQVRSTIALFDAATGRVLWTKNLGTLFSADAGTVTLQQSAIVSAAGRVVLQATVGGRYSVATLAIPTGRETGSVVQPPDQVGQSPVIAGTLLLYSGSTSREGSTEWTLVDVRRLGRPLWTAVLPDSDSPWLTRRAAFATIDGRSMRIDGRSGRMTEFGGGSVDLSNTLQDVDGLYTTHVVQAGTIVTAWDADGRRLWSRSGFGDLTGVSRDCVVVALPGTTKLTCLDHGDGRSRWTTDVGSLAYATFLPGQTSRDVPVYRSLGNRTEIVMIDGDTGKREYVLRLEPQTQVIAVSRTTGYLRTSSETGTATQLTAFDVHSGRTLWTRATGADGDTEFWGGHLVSVDAGQVARELGTRPPTILGD</sequence>
<dbReference type="InterPro" id="IPR011047">
    <property type="entry name" value="Quinoprotein_ADH-like_sf"/>
</dbReference>
<dbReference type="EMBL" id="AP027732">
    <property type="protein sequence ID" value="BDZ51220.1"/>
    <property type="molecule type" value="Genomic_DNA"/>
</dbReference>
<evidence type="ECO:0000259" key="1">
    <source>
        <dbReference type="Pfam" id="PF13360"/>
    </source>
</evidence>
<dbReference type="InterPro" id="IPR002372">
    <property type="entry name" value="PQQ_rpt_dom"/>
</dbReference>
<dbReference type="Pfam" id="PF13360">
    <property type="entry name" value="PQQ_2"/>
    <property type="match status" value="1"/>
</dbReference>
<feature type="domain" description="Pyrrolo-quinoline quinone repeat" evidence="1">
    <location>
        <begin position="277"/>
        <end position="428"/>
    </location>
</feature>
<proteinExistence type="predicted"/>
<dbReference type="Proteomes" id="UP001321486">
    <property type="component" value="Chromosome"/>
</dbReference>
<organism evidence="2 3">
    <name type="scientific">Frondihabitans sucicola</name>
    <dbReference type="NCBI Taxonomy" id="1268041"/>
    <lineage>
        <taxon>Bacteria</taxon>
        <taxon>Bacillati</taxon>
        <taxon>Actinomycetota</taxon>
        <taxon>Actinomycetes</taxon>
        <taxon>Micrococcales</taxon>
        <taxon>Microbacteriaceae</taxon>
        <taxon>Frondihabitans</taxon>
    </lineage>
</organism>
<keyword evidence="3" id="KW-1185">Reference proteome</keyword>
<evidence type="ECO:0000313" key="2">
    <source>
        <dbReference type="EMBL" id="BDZ51220.1"/>
    </source>
</evidence>
<name>A0ABM8GSG3_9MICO</name>
<dbReference type="Gene3D" id="2.130.10.10">
    <property type="entry name" value="YVTN repeat-like/Quinoprotein amine dehydrogenase"/>
    <property type="match status" value="1"/>
</dbReference>
<protein>
    <recommendedName>
        <fullName evidence="1">Pyrrolo-quinoline quinone repeat domain-containing protein</fullName>
    </recommendedName>
</protein>
<accession>A0ABM8GSG3</accession>
<evidence type="ECO:0000313" key="3">
    <source>
        <dbReference type="Proteomes" id="UP001321486"/>
    </source>
</evidence>
<dbReference type="SUPFAM" id="SSF50998">
    <property type="entry name" value="Quinoprotein alcohol dehydrogenase-like"/>
    <property type="match status" value="1"/>
</dbReference>